<accession>A0A9D1GG91</accession>
<evidence type="ECO:0000313" key="3">
    <source>
        <dbReference type="Proteomes" id="UP000886722"/>
    </source>
</evidence>
<proteinExistence type="predicted"/>
<dbReference type="GO" id="GO:0010181">
    <property type="term" value="F:FMN binding"/>
    <property type="evidence" value="ECO:0007669"/>
    <property type="project" value="InterPro"/>
</dbReference>
<reference evidence="2" key="2">
    <citation type="journal article" date="2021" name="PeerJ">
        <title>Extensive microbial diversity within the chicken gut microbiome revealed by metagenomics and culture.</title>
        <authorList>
            <person name="Gilroy R."/>
            <person name="Ravi A."/>
            <person name="Getino M."/>
            <person name="Pursley I."/>
            <person name="Horton D.L."/>
            <person name="Alikhan N.F."/>
            <person name="Baker D."/>
            <person name="Gharbi K."/>
            <person name="Hall N."/>
            <person name="Watson M."/>
            <person name="Adriaenssens E.M."/>
            <person name="Foster-Nyarko E."/>
            <person name="Jarju S."/>
            <person name="Secka A."/>
            <person name="Antonio M."/>
            <person name="Oren A."/>
            <person name="Chaudhuri R.R."/>
            <person name="La Ragione R."/>
            <person name="Hildebrand F."/>
            <person name="Pallen M.J."/>
        </authorList>
    </citation>
    <scope>NUCLEOTIDE SEQUENCE</scope>
    <source>
        <strain evidence="2">21143</strain>
    </source>
</reference>
<organism evidence="2 3">
    <name type="scientific">Candidatus Caccoplasma intestinavium</name>
    <dbReference type="NCBI Taxonomy" id="2840716"/>
    <lineage>
        <taxon>Bacteria</taxon>
        <taxon>Pseudomonadati</taxon>
        <taxon>Bacteroidota</taxon>
        <taxon>Bacteroidia</taxon>
        <taxon>Bacteroidales</taxon>
        <taxon>Bacteroidaceae</taxon>
        <taxon>Bacteroidaceae incertae sedis</taxon>
        <taxon>Candidatus Caccoplasma</taxon>
    </lineage>
</organism>
<dbReference type="InterPro" id="IPR029039">
    <property type="entry name" value="Flavoprotein-like_sf"/>
</dbReference>
<evidence type="ECO:0000313" key="2">
    <source>
        <dbReference type="EMBL" id="HIT39604.1"/>
    </source>
</evidence>
<dbReference type="EMBL" id="DVKT01000046">
    <property type="protein sequence ID" value="HIT39604.1"/>
    <property type="molecule type" value="Genomic_DNA"/>
</dbReference>
<dbReference type="InterPro" id="IPR008254">
    <property type="entry name" value="Flavodoxin/NO_synth"/>
</dbReference>
<dbReference type="PANTHER" id="PTHR39201">
    <property type="entry name" value="EXPORTED PROTEIN-RELATED"/>
    <property type="match status" value="1"/>
</dbReference>
<dbReference type="AlphaFoldDB" id="A0A9D1GG91"/>
<protein>
    <submittedName>
        <fullName evidence="2">Flavodoxin</fullName>
    </submittedName>
</protein>
<dbReference type="Pfam" id="PF12682">
    <property type="entry name" value="Flavodoxin_4"/>
    <property type="match status" value="1"/>
</dbReference>
<reference evidence="2" key="1">
    <citation type="submission" date="2020-10" db="EMBL/GenBank/DDBJ databases">
        <authorList>
            <person name="Gilroy R."/>
        </authorList>
    </citation>
    <scope>NUCLEOTIDE SEQUENCE</scope>
    <source>
        <strain evidence="2">21143</strain>
    </source>
</reference>
<dbReference type="PANTHER" id="PTHR39201:SF1">
    <property type="entry name" value="FLAVODOXIN-LIKE DOMAIN-CONTAINING PROTEIN"/>
    <property type="match status" value="1"/>
</dbReference>
<name>A0A9D1GG91_9BACT</name>
<dbReference type="SUPFAM" id="SSF52218">
    <property type="entry name" value="Flavoproteins"/>
    <property type="match status" value="1"/>
</dbReference>
<comment type="caution">
    <text evidence="2">The sequence shown here is derived from an EMBL/GenBank/DDBJ whole genome shotgun (WGS) entry which is preliminary data.</text>
</comment>
<sequence>MVSKSLIAFFSRKGFNYANGGIINLPVGNTEIVAHKIQLLTGGGNDMFHIEPQTAYPIYYTETTEIAQKEMRENSRPAIRGEIEDINRYKNIFLGYPNWWGTMPMVVFTFLGKYDFSGKTIIPFCTHEGSGMGSSERDISTLCPNAKLLPGLAIRGSDAGQSDKIIREWLESNALLKK</sequence>
<feature type="domain" description="Flavodoxin-like" evidence="1">
    <location>
        <begin position="28"/>
        <end position="172"/>
    </location>
</feature>
<dbReference type="Gene3D" id="3.40.50.360">
    <property type="match status" value="1"/>
</dbReference>
<dbReference type="Proteomes" id="UP000886722">
    <property type="component" value="Unassembled WGS sequence"/>
</dbReference>
<evidence type="ECO:0000259" key="1">
    <source>
        <dbReference type="Pfam" id="PF12682"/>
    </source>
</evidence>
<gene>
    <name evidence="2" type="ORF">IAD06_06160</name>
</gene>